<dbReference type="NCBIfam" id="TIGR01509">
    <property type="entry name" value="HAD-SF-IA-v3"/>
    <property type="match status" value="1"/>
</dbReference>
<dbReference type="SFLD" id="SFLDG01129">
    <property type="entry name" value="C1.5:_HAD__Beta-PGM__Phosphata"/>
    <property type="match status" value="1"/>
</dbReference>
<dbReference type="EC" id="3.1.3.-" evidence="1"/>
<dbReference type="InterPro" id="IPR041492">
    <property type="entry name" value="HAD_2"/>
</dbReference>
<dbReference type="AlphaFoldDB" id="A0A239U3Y4"/>
<name>A0A239U3Y4_9FIRM</name>
<evidence type="ECO:0000313" key="1">
    <source>
        <dbReference type="EMBL" id="SNV04707.1"/>
    </source>
</evidence>
<dbReference type="Gene3D" id="3.40.50.1000">
    <property type="entry name" value="HAD superfamily/HAD-like"/>
    <property type="match status" value="1"/>
</dbReference>
<dbReference type="SUPFAM" id="SSF56784">
    <property type="entry name" value="HAD-like"/>
    <property type="match status" value="1"/>
</dbReference>
<reference evidence="1 2" key="1">
    <citation type="submission" date="2017-06" db="EMBL/GenBank/DDBJ databases">
        <authorList>
            <consortium name="Pathogen Informatics"/>
        </authorList>
    </citation>
    <scope>NUCLEOTIDE SEQUENCE [LARGE SCALE GENOMIC DNA]</scope>
    <source>
        <strain evidence="1 2">NCTC10570</strain>
    </source>
</reference>
<accession>A0A239U3Y4</accession>
<dbReference type="GO" id="GO:0016791">
    <property type="term" value="F:phosphatase activity"/>
    <property type="evidence" value="ECO:0007669"/>
    <property type="project" value="TreeGrafter"/>
</dbReference>
<dbReference type="InterPro" id="IPR023214">
    <property type="entry name" value="HAD_sf"/>
</dbReference>
<protein>
    <submittedName>
        <fullName evidence="1">Phosphorylated carbohydrates phosphatase TM_1254</fullName>
        <ecNumber evidence="1">3.1.3.-</ecNumber>
    </submittedName>
</protein>
<dbReference type="GeneID" id="78508012"/>
<dbReference type="SFLD" id="SFLDG01135">
    <property type="entry name" value="C1.5.6:_HAD__Beta-PGM__Phospha"/>
    <property type="match status" value="1"/>
</dbReference>
<dbReference type="InterPro" id="IPR006439">
    <property type="entry name" value="HAD-SF_hydro_IA"/>
</dbReference>
<dbReference type="Proteomes" id="UP000215383">
    <property type="component" value="Chromosome 1"/>
</dbReference>
<evidence type="ECO:0000313" key="2">
    <source>
        <dbReference type="Proteomes" id="UP000215383"/>
    </source>
</evidence>
<dbReference type="EMBL" id="LT906446">
    <property type="protein sequence ID" value="SNV04707.1"/>
    <property type="molecule type" value="Genomic_DNA"/>
</dbReference>
<dbReference type="Pfam" id="PF13419">
    <property type="entry name" value="HAD_2"/>
    <property type="match status" value="1"/>
</dbReference>
<dbReference type="Gene3D" id="1.10.150.240">
    <property type="entry name" value="Putative phosphatase, domain 2"/>
    <property type="match status" value="1"/>
</dbReference>
<dbReference type="SFLD" id="SFLDS00003">
    <property type="entry name" value="Haloacid_Dehalogenase"/>
    <property type="match status" value="1"/>
</dbReference>
<organism evidence="1 2">
    <name type="scientific">Megamonas hypermegale</name>
    <dbReference type="NCBI Taxonomy" id="158847"/>
    <lineage>
        <taxon>Bacteria</taxon>
        <taxon>Bacillati</taxon>
        <taxon>Bacillota</taxon>
        <taxon>Negativicutes</taxon>
        <taxon>Selenomonadales</taxon>
        <taxon>Selenomonadaceae</taxon>
        <taxon>Megamonas</taxon>
    </lineage>
</organism>
<keyword evidence="1" id="KW-0378">Hydrolase</keyword>
<dbReference type="RefSeq" id="WP_027889961.1">
    <property type="nucleotide sequence ID" value="NZ_LT906446.1"/>
</dbReference>
<gene>
    <name evidence="1" type="ORF">SAMEA4364220_02028</name>
</gene>
<dbReference type="PANTHER" id="PTHR18901">
    <property type="entry name" value="2-DEOXYGLUCOSE-6-PHOSPHATE PHOSPHATASE 2"/>
    <property type="match status" value="1"/>
</dbReference>
<dbReference type="InterPro" id="IPR023198">
    <property type="entry name" value="PGP-like_dom2"/>
</dbReference>
<dbReference type="PRINTS" id="PR00413">
    <property type="entry name" value="HADHALOGNASE"/>
</dbReference>
<dbReference type="eggNOG" id="COG0637">
    <property type="taxonomic scope" value="Bacteria"/>
</dbReference>
<dbReference type="PANTHER" id="PTHR18901:SF38">
    <property type="entry name" value="PSEUDOURIDINE-5'-PHOSPHATASE"/>
    <property type="match status" value="1"/>
</dbReference>
<proteinExistence type="predicted"/>
<dbReference type="InterPro" id="IPR036412">
    <property type="entry name" value="HAD-like_sf"/>
</dbReference>
<keyword evidence="2" id="KW-1185">Reference proteome</keyword>
<sequence length="238" mass="27891">MLTDKKFIFFDMDGTLIDSVGVWNQIDQKLIENQTNKIVDEIIIQNDRDTQLQKFSSEVNPYLCYCQYLKEKYKFQLSPEEIIKLRYEIAQDFLQNIIDYKPQADLIIKKLKEKNFTLAITTTTKRTNMEIYRTLNKNIISKAPLDEYFDLIYTREDVAKIKPNPEVYLKAMQAFNAKLEQCIVFEDSLVGIKAAKNAGLKTVAIYDKYSNNDIEEIKQQADFFINNYAELLSIIENL</sequence>